<evidence type="ECO:0000313" key="9">
    <source>
        <dbReference type="Proteomes" id="UP000228945"/>
    </source>
</evidence>
<dbReference type="Gene3D" id="3.30.300.30">
    <property type="match status" value="1"/>
</dbReference>
<keyword evidence="9" id="KW-1185">Reference proteome</keyword>
<evidence type="ECO:0000256" key="3">
    <source>
        <dbReference type="ARBA" id="ARBA00051915"/>
    </source>
</evidence>
<dbReference type="NCBIfam" id="NF004837">
    <property type="entry name" value="PRK06187.1"/>
    <property type="match status" value="1"/>
</dbReference>
<proteinExistence type="inferred from homology"/>
<dbReference type="PROSITE" id="PS00455">
    <property type="entry name" value="AMP_BINDING"/>
    <property type="match status" value="1"/>
</dbReference>
<dbReference type="Proteomes" id="UP000228945">
    <property type="component" value="Chromosome"/>
</dbReference>
<protein>
    <recommendedName>
        <fullName evidence="5">3-methylmercaptopropionyl-CoA ligase</fullName>
        <ecNumber evidence="4">6.2.1.44</ecNumber>
    </recommendedName>
</protein>
<dbReference type="Pfam" id="PF13193">
    <property type="entry name" value="AMP-binding_C"/>
    <property type="match status" value="1"/>
</dbReference>
<dbReference type="PANTHER" id="PTHR43767">
    <property type="entry name" value="LONG-CHAIN-FATTY-ACID--COA LIGASE"/>
    <property type="match status" value="1"/>
</dbReference>
<dbReference type="Gene3D" id="3.40.50.12780">
    <property type="entry name" value="N-terminal domain of ligase-like"/>
    <property type="match status" value="1"/>
</dbReference>
<comment type="similarity">
    <text evidence="1">Belongs to the ATP-dependent AMP-binding enzyme family.</text>
</comment>
<evidence type="ECO:0000259" key="7">
    <source>
        <dbReference type="Pfam" id="PF13193"/>
    </source>
</evidence>
<dbReference type="InterPro" id="IPR020845">
    <property type="entry name" value="AMP-binding_CS"/>
</dbReference>
<gene>
    <name evidence="8" type="ORF">CSW64_18160</name>
</gene>
<evidence type="ECO:0000256" key="1">
    <source>
        <dbReference type="ARBA" id="ARBA00006432"/>
    </source>
</evidence>
<dbReference type="InterPro" id="IPR000873">
    <property type="entry name" value="AMP-dep_synth/lig_dom"/>
</dbReference>
<evidence type="ECO:0000256" key="4">
    <source>
        <dbReference type="ARBA" id="ARBA00066616"/>
    </source>
</evidence>
<evidence type="ECO:0000259" key="6">
    <source>
        <dbReference type="Pfam" id="PF00501"/>
    </source>
</evidence>
<dbReference type="SUPFAM" id="SSF56801">
    <property type="entry name" value="Acetyl-CoA synthetase-like"/>
    <property type="match status" value="1"/>
</dbReference>
<dbReference type="GO" id="GO:0016878">
    <property type="term" value="F:acid-thiol ligase activity"/>
    <property type="evidence" value="ECO:0007669"/>
    <property type="project" value="UniProtKB-ARBA"/>
</dbReference>
<dbReference type="Pfam" id="PF00501">
    <property type="entry name" value="AMP-binding"/>
    <property type="match status" value="1"/>
</dbReference>
<dbReference type="InterPro" id="IPR045851">
    <property type="entry name" value="AMP-bd_C_sf"/>
</dbReference>
<name>A0A2D2B1Q7_9CAUL</name>
<dbReference type="PANTHER" id="PTHR43767:SF1">
    <property type="entry name" value="NONRIBOSOMAL PEPTIDE SYNTHASE PES1 (EUROFUNG)-RELATED"/>
    <property type="match status" value="1"/>
</dbReference>
<dbReference type="InterPro" id="IPR042099">
    <property type="entry name" value="ANL_N_sf"/>
</dbReference>
<organism evidence="8 9">
    <name type="scientific">Caulobacter mirabilis</name>
    <dbReference type="NCBI Taxonomy" id="69666"/>
    <lineage>
        <taxon>Bacteria</taxon>
        <taxon>Pseudomonadati</taxon>
        <taxon>Pseudomonadota</taxon>
        <taxon>Alphaproteobacteria</taxon>
        <taxon>Caulobacterales</taxon>
        <taxon>Caulobacteraceae</taxon>
        <taxon>Caulobacter</taxon>
    </lineage>
</organism>
<dbReference type="EMBL" id="CP024201">
    <property type="protein sequence ID" value="ATQ44173.1"/>
    <property type="molecule type" value="Genomic_DNA"/>
</dbReference>
<evidence type="ECO:0000256" key="2">
    <source>
        <dbReference type="ARBA" id="ARBA00022598"/>
    </source>
</evidence>
<dbReference type="KEGG" id="cmb:CSW64_18160"/>
<evidence type="ECO:0000313" key="8">
    <source>
        <dbReference type="EMBL" id="ATQ44173.1"/>
    </source>
</evidence>
<keyword evidence="2 8" id="KW-0436">Ligase</keyword>
<feature type="domain" description="AMP-binding enzyme C-terminal" evidence="7">
    <location>
        <begin position="418"/>
        <end position="494"/>
    </location>
</feature>
<reference evidence="8 9" key="1">
    <citation type="submission" date="2017-10" db="EMBL/GenBank/DDBJ databases">
        <title>Genome sequence of Caulobacter mirabilis FWC38.</title>
        <authorList>
            <person name="Fiebig A."/>
            <person name="Crosson S."/>
        </authorList>
    </citation>
    <scope>NUCLEOTIDE SEQUENCE [LARGE SCALE GENOMIC DNA]</scope>
    <source>
        <strain evidence="8 9">FWC 38</strain>
    </source>
</reference>
<sequence length="512" mass="56069">MRLTQTLRRAVLVRPDHTATIDGDRVRTWRDVQDRVARLSGSLRRLGVKEGDRVAVLANNCDLYFEAYFAILWSGACIVPLNTRLAQAETRFQLQDAGASALLFGEEFAAVAAELKPQLPGVTAWIGMDGAGGAADHAFEDLVASGEPAAEVERKADVLAGIFYTGGTTGLPKGVMLTHRALSAMAMNLTMSLKVDETIVNLHSAPMFHLADIGTFMATMVGGTHVFVRRLDETVMLDLIERWGITHIFTVPAIIDRLARHPRGDIARGLKVLGYGGAPMPLGTYDVARARFPDVDFVQGFGMTEMGAHTFLEARHHRPGADPEKMKSVGQPCYGYEIKVCDEAGNEVPRRTLGEIVGRGDNMMAGYWNRPDETAKALRDGWMWSGDAGFMDEDGFVYITDRFKDMIVTGGENVYSIEVENVVSRHPAVVECAVIGVPDDKWGERVHAIVVLKPGEALAFEALAAHCRAEIAGYKTPKSLQVLLTPLPRSAAGKVLKTDLRAPWWEGREKRV</sequence>
<dbReference type="InterPro" id="IPR050237">
    <property type="entry name" value="ATP-dep_AMP-bd_enzyme"/>
</dbReference>
<dbReference type="RefSeq" id="WP_099623421.1">
    <property type="nucleotide sequence ID" value="NZ_CP024201.1"/>
</dbReference>
<dbReference type="OrthoDB" id="9803968at2"/>
<dbReference type="FunFam" id="3.30.300.30:FF:000008">
    <property type="entry name" value="2,3-dihydroxybenzoate-AMP ligase"/>
    <property type="match status" value="1"/>
</dbReference>
<evidence type="ECO:0000256" key="5">
    <source>
        <dbReference type="ARBA" id="ARBA00067668"/>
    </source>
</evidence>
<feature type="domain" description="AMP-dependent synthetase/ligase" evidence="6">
    <location>
        <begin position="8"/>
        <end position="368"/>
    </location>
</feature>
<accession>A0A2D2B1Q7</accession>
<comment type="catalytic activity">
    <reaction evidence="3">
        <text>3-(methylsulfanyl)propanoate + ATP + CoA = 3-(methylsulfanyl)propanoyl-CoA + AMP + diphosphate</text>
        <dbReference type="Rhea" id="RHEA:43052"/>
        <dbReference type="ChEBI" id="CHEBI:30616"/>
        <dbReference type="ChEBI" id="CHEBI:33019"/>
        <dbReference type="ChEBI" id="CHEBI:49016"/>
        <dbReference type="ChEBI" id="CHEBI:57287"/>
        <dbReference type="ChEBI" id="CHEBI:82815"/>
        <dbReference type="ChEBI" id="CHEBI:456215"/>
        <dbReference type="EC" id="6.2.1.44"/>
    </reaction>
    <physiologicalReaction direction="left-to-right" evidence="3">
        <dbReference type="Rhea" id="RHEA:43053"/>
    </physiologicalReaction>
</comment>
<dbReference type="InterPro" id="IPR025110">
    <property type="entry name" value="AMP-bd_C"/>
</dbReference>
<dbReference type="EC" id="6.2.1.44" evidence="4"/>
<dbReference type="AlphaFoldDB" id="A0A2D2B1Q7"/>